<reference evidence="3" key="1">
    <citation type="journal article" date="2015" name="Nat. Plants">
        <title>Genome expansion of Arabis alpina linked with retrotransposition and reduced symmetric DNA methylation.</title>
        <authorList>
            <person name="Willing E.M."/>
            <person name="Rawat V."/>
            <person name="Mandakova T."/>
            <person name="Maumus F."/>
            <person name="James G.V."/>
            <person name="Nordstroem K.J."/>
            <person name="Becker C."/>
            <person name="Warthmann N."/>
            <person name="Chica C."/>
            <person name="Szarzynska B."/>
            <person name="Zytnicki M."/>
            <person name="Albani M.C."/>
            <person name="Kiefer C."/>
            <person name="Bergonzi S."/>
            <person name="Castaings L."/>
            <person name="Mateos J.L."/>
            <person name="Berns M.C."/>
            <person name="Bujdoso N."/>
            <person name="Piofczyk T."/>
            <person name="de Lorenzo L."/>
            <person name="Barrero-Sicilia C."/>
            <person name="Mateos I."/>
            <person name="Piednoel M."/>
            <person name="Hagmann J."/>
            <person name="Chen-Min-Tao R."/>
            <person name="Iglesias-Fernandez R."/>
            <person name="Schuster S.C."/>
            <person name="Alonso-Blanco C."/>
            <person name="Roudier F."/>
            <person name="Carbonero P."/>
            <person name="Paz-Ares J."/>
            <person name="Davis S.J."/>
            <person name="Pecinka A."/>
            <person name="Quesneville H."/>
            <person name="Colot V."/>
            <person name="Lysak M.A."/>
            <person name="Weigel D."/>
            <person name="Coupland G."/>
            <person name="Schneeberger K."/>
        </authorList>
    </citation>
    <scope>NUCLEOTIDE SEQUENCE [LARGE SCALE GENOMIC DNA]</scope>
    <source>
        <strain evidence="3">cv. Pajares</strain>
    </source>
</reference>
<proteinExistence type="predicted"/>
<feature type="compositionally biased region" description="Low complexity" evidence="1">
    <location>
        <begin position="35"/>
        <end position="44"/>
    </location>
</feature>
<organism evidence="2 3">
    <name type="scientific">Arabis alpina</name>
    <name type="common">Alpine rock-cress</name>
    <dbReference type="NCBI Taxonomy" id="50452"/>
    <lineage>
        <taxon>Eukaryota</taxon>
        <taxon>Viridiplantae</taxon>
        <taxon>Streptophyta</taxon>
        <taxon>Embryophyta</taxon>
        <taxon>Tracheophyta</taxon>
        <taxon>Spermatophyta</taxon>
        <taxon>Magnoliopsida</taxon>
        <taxon>eudicotyledons</taxon>
        <taxon>Gunneridae</taxon>
        <taxon>Pentapetalae</taxon>
        <taxon>rosids</taxon>
        <taxon>malvids</taxon>
        <taxon>Brassicales</taxon>
        <taxon>Brassicaceae</taxon>
        <taxon>Arabideae</taxon>
        <taxon>Arabis</taxon>
    </lineage>
</organism>
<feature type="compositionally biased region" description="Polar residues" evidence="1">
    <location>
        <begin position="1"/>
        <end position="10"/>
    </location>
</feature>
<protein>
    <submittedName>
        <fullName evidence="2">Uncharacterized protein</fullName>
    </submittedName>
</protein>
<dbReference type="AlphaFoldDB" id="A0A087HE00"/>
<gene>
    <name evidence="2" type="ordered locus">AALP_Aa3g363000</name>
</gene>
<dbReference type="Gramene" id="KFK40352">
    <property type="protein sequence ID" value="KFK40352"/>
    <property type="gene ID" value="AALP_AA3G363000"/>
</dbReference>
<sequence>MNHSGLNVTTMYPMVNPHTTPGAKPNPAATQLNHSSSSSDSSNSWCGDVGAELSTQISLREGPYSPMFPS</sequence>
<evidence type="ECO:0000313" key="2">
    <source>
        <dbReference type="EMBL" id="KFK40352.1"/>
    </source>
</evidence>
<feature type="region of interest" description="Disordered" evidence="1">
    <location>
        <begin position="1"/>
        <end position="48"/>
    </location>
</feature>
<dbReference type="Proteomes" id="UP000029120">
    <property type="component" value="Chromosome 3"/>
</dbReference>
<dbReference type="EMBL" id="CM002871">
    <property type="protein sequence ID" value="KFK40352.1"/>
    <property type="molecule type" value="Genomic_DNA"/>
</dbReference>
<keyword evidence="3" id="KW-1185">Reference proteome</keyword>
<evidence type="ECO:0000256" key="1">
    <source>
        <dbReference type="SAM" id="MobiDB-lite"/>
    </source>
</evidence>
<name>A0A087HE00_ARAAL</name>
<evidence type="ECO:0000313" key="3">
    <source>
        <dbReference type="Proteomes" id="UP000029120"/>
    </source>
</evidence>
<accession>A0A087HE00</accession>